<dbReference type="InterPro" id="IPR043502">
    <property type="entry name" value="DNA/RNA_pol_sf"/>
</dbReference>
<protein>
    <recommendedName>
        <fullName evidence="3">Reverse transcriptase domain-containing protein</fullName>
    </recommendedName>
</protein>
<dbReference type="PANTHER" id="PTHR48475">
    <property type="entry name" value="RIBONUCLEASE H"/>
    <property type="match status" value="1"/>
</dbReference>
<evidence type="ECO:0000313" key="2">
    <source>
        <dbReference type="EMBL" id="GEU33265.1"/>
    </source>
</evidence>
<feature type="compositionally biased region" description="Basic and acidic residues" evidence="1">
    <location>
        <begin position="529"/>
        <end position="538"/>
    </location>
</feature>
<accession>A0A6L2JBC1</accession>
<dbReference type="AlphaFoldDB" id="A0A6L2JBC1"/>
<proteinExistence type="predicted"/>
<reference evidence="2" key="1">
    <citation type="journal article" date="2019" name="Sci. Rep.">
        <title>Draft genome of Tanacetum cinerariifolium, the natural source of mosquito coil.</title>
        <authorList>
            <person name="Yamashiro T."/>
            <person name="Shiraishi A."/>
            <person name="Satake H."/>
            <person name="Nakayama K."/>
        </authorList>
    </citation>
    <scope>NUCLEOTIDE SEQUENCE</scope>
</reference>
<feature type="region of interest" description="Disordered" evidence="1">
    <location>
        <begin position="522"/>
        <end position="544"/>
    </location>
</feature>
<evidence type="ECO:0000256" key="1">
    <source>
        <dbReference type="SAM" id="MobiDB-lite"/>
    </source>
</evidence>
<dbReference type="PANTHER" id="PTHR48475:SF2">
    <property type="entry name" value="RIBONUCLEASE H"/>
    <property type="match status" value="1"/>
</dbReference>
<organism evidence="2">
    <name type="scientific">Tanacetum cinerariifolium</name>
    <name type="common">Dalmatian daisy</name>
    <name type="synonym">Chrysanthemum cinerariifolium</name>
    <dbReference type="NCBI Taxonomy" id="118510"/>
    <lineage>
        <taxon>Eukaryota</taxon>
        <taxon>Viridiplantae</taxon>
        <taxon>Streptophyta</taxon>
        <taxon>Embryophyta</taxon>
        <taxon>Tracheophyta</taxon>
        <taxon>Spermatophyta</taxon>
        <taxon>Magnoliopsida</taxon>
        <taxon>eudicotyledons</taxon>
        <taxon>Gunneridae</taxon>
        <taxon>Pentapetalae</taxon>
        <taxon>asterids</taxon>
        <taxon>campanulids</taxon>
        <taxon>Asterales</taxon>
        <taxon>Asteraceae</taxon>
        <taxon>Asteroideae</taxon>
        <taxon>Anthemideae</taxon>
        <taxon>Anthemidinae</taxon>
        <taxon>Tanacetum</taxon>
    </lineage>
</organism>
<gene>
    <name evidence="2" type="ORF">Tci_005243</name>
</gene>
<sequence length="1263" mass="143772">MILKLGDPDRKVPIVETFHEQTDDELIEKEEIWLRVQQLMKGFDIGIQDKKAKNKHFPKKIASNLKFLNNLQPEWRRHVTIVHQTKDLHEVDYTQLYDFLKYNQAEINEQRAKRLARAHDPLALMANSNNRYNYPVFLQDQPSSVTYMKQPQPNNNFNLQPSFNTNYMQQPMLNPKDIIDPITAMNMALVLMAKAFKLNYSTPTNNNQRISSNPHKVLQLQRQGHLARNCTVRPRKRDVAFLKSQLLIAQKEEARIQLQAEEFNFMVVAGYLEEIEEVNANCILMANLQQASTLGTQTNKALIYDSDGSAENDSNVISVVSNMEQSGGTVEQHPATAEETCALYDSLYNNLATKVKTNNSEAAKFVRDFKSLAKEADDSLAKHKALEFEIERLMRAVVSQDIMSIVQRLQAQLGDLKHQSKDTPCESDTLDSLSQKLENENVELDFSHGYGIDDIPSSPPRRTPLRARMGSSPNCTLKPLNSSCGVKLSLRWLPVWEFSTRRPQTLCGKAFDETRAEYFSEDYDEEREMEPRPERTREVTPPLRTRSPRVHIQCKRAVVGFEEALNRKGGRTRRNTEVHSIKQKEGKSVRAFATRYTDDTLQILGLHEDQRIFGFVHGLSTRNLVEHLSTDLPSTYKGLMEKTYTWIEIEEAVKSGQLSHLVKGIKKERAKTSDSQRGEKNEKSTTLAEYAVRRDSNLENKDGSLHDPQGCQIPYHLRNWNCVLNIRIKQNRRRCKENQRDLPVNTKGILSYIDAEEKIVINDKYPEQTVTIEKQLPEHFKERTIMIDGKPFNTEHKLNEYSHIKPIKKRRSLGLDHSTTTCKKVEELTRARILREAAHKTWVANPVMVESLSGLRLKYFMDAYKGYHSIQMAEEDEDKTSFFTGKKLKDALRFKKRRSNVSNTSRQGEHDIVFRARGDNNKEMPKKLIEAPLEDNRKEVRRKIDMKLEETKPSCEWKLYTDEASISDGSGAGLMLIDPKGNPKGVQDLTIEHIRRNQNKKVDGLNKLALMTFKHLTKEVLVEVLGKRSIKEKEVLQVETIDEESWMTPIYEYLLSGLLLEDSKESKKIRIKAPHYKLIRGSLYKKSFYTSWLRCIAPPKTDDPSMHRDVARIIQDCEKCKEQFAMRKRIEIRAIEAGNACMGKGLFGPNGERGRKVEVGLDNFGGEEIGNCGVNNGRGSSIFGRCGGSLAICLMKSKDGLGGGGLVVVGGRSSSEEYLDGWVGAGGGEIKGGDIDFGVTKSLLGEILGESGSEGFRVDEKAV</sequence>
<dbReference type="EMBL" id="BKCJ010000445">
    <property type="protein sequence ID" value="GEU33265.1"/>
    <property type="molecule type" value="Genomic_DNA"/>
</dbReference>
<comment type="caution">
    <text evidence="2">The sequence shown here is derived from an EMBL/GenBank/DDBJ whole genome shotgun (WGS) entry which is preliminary data.</text>
</comment>
<dbReference type="SUPFAM" id="SSF56672">
    <property type="entry name" value="DNA/RNA polymerases"/>
    <property type="match status" value="1"/>
</dbReference>
<evidence type="ECO:0008006" key="3">
    <source>
        <dbReference type="Google" id="ProtNLM"/>
    </source>
</evidence>
<feature type="region of interest" description="Disordered" evidence="1">
    <location>
        <begin position="666"/>
        <end position="690"/>
    </location>
</feature>
<feature type="compositionally biased region" description="Basic and acidic residues" evidence="1">
    <location>
        <begin position="666"/>
        <end position="683"/>
    </location>
</feature>
<name>A0A6L2JBC1_TANCI</name>